<keyword evidence="16" id="KW-1185">Reference proteome</keyword>
<evidence type="ECO:0000256" key="12">
    <source>
        <dbReference type="ARBA" id="ARBA00048870"/>
    </source>
</evidence>
<evidence type="ECO:0000256" key="5">
    <source>
        <dbReference type="ARBA" id="ARBA00023445"/>
    </source>
</evidence>
<gene>
    <name evidence="15" type="ORF">SASPL_108294</name>
</gene>
<feature type="domain" description="NAD-dependent epimerase/dehydratase" evidence="14">
    <location>
        <begin position="247"/>
        <end position="418"/>
    </location>
</feature>
<evidence type="ECO:0000256" key="4">
    <source>
        <dbReference type="ARBA" id="ARBA00023241"/>
    </source>
</evidence>
<evidence type="ECO:0000256" key="2">
    <source>
        <dbReference type="ARBA" id="ARBA00022857"/>
    </source>
</evidence>
<evidence type="ECO:0000256" key="3">
    <source>
        <dbReference type="ARBA" id="ARBA00023002"/>
    </source>
</evidence>
<dbReference type="CDD" id="cd08958">
    <property type="entry name" value="FR_SDR_e"/>
    <property type="match status" value="2"/>
</dbReference>
<keyword evidence="3" id="KW-0560">Oxidoreductase</keyword>
<dbReference type="GO" id="GO:0047890">
    <property type="term" value="F:flavanone 4-reductase activity"/>
    <property type="evidence" value="ECO:0007669"/>
    <property type="project" value="UniProtKB-EC"/>
</dbReference>
<feature type="domain" description="NAD-dependent epimerase/dehydratase" evidence="14">
    <location>
        <begin position="1281"/>
        <end position="1486"/>
    </location>
</feature>
<evidence type="ECO:0000256" key="1">
    <source>
        <dbReference type="ARBA" id="ARBA00004935"/>
    </source>
</evidence>
<comment type="similarity">
    <text evidence="5">Belongs to the NAD(P)-dependent epimerase/dehydratase family. Dihydroflavonol-4-reductase subfamily.</text>
</comment>
<keyword evidence="2" id="KW-0521">NADP</keyword>
<dbReference type="EC" id="1.1.1.234" evidence="7"/>
<evidence type="ECO:0000313" key="16">
    <source>
        <dbReference type="Proteomes" id="UP000298416"/>
    </source>
</evidence>
<evidence type="ECO:0000256" key="6">
    <source>
        <dbReference type="ARBA" id="ARBA00037100"/>
    </source>
</evidence>
<sequence length="2003" mass="225168">MEASFCKFKRELDADLDKIRRSLQDMCSTMETTDVSSGSCKLQLELPKSSDNLDFQKSIDVDRVIADEDLIEQHNSGRFEEMDTKLEIGVEDGWLYDGDMEEQVVAYVTMASELGWLASNWFTRPKAKMEMERVGIGDLMDISVLMEIHECGQKMGHKVDNLFLSISAQSAGSLVMHRIYFLSMKWLLDCDPKPKVKMKCRVDCVEFYSNFSHHCNRVDCVEFMVVPIDSCRVFKGGGMTRATHMQVTGASGYVAIWLVKFLLRKGYTVKASVRNPNNAKKTQHLLALDGAKERLHLVKVDLLEEGSFDSVVDGCEGVFHTASPFFNNVTDPQAELIDPAVKGTLNVLGSCAKVPSVKRIVLTSSIAAVAYKGKPLIPETVVDEMWWSSPEYCEQMQLWYVLSKTLAEDAAWKFVKEKGDWELVVYLGDLELVMLLGFSCSWPCSTVSNSEMEASFCKFKRELDADLDKIRRSLQDMCSTMETTDVSSGSCKLQLELPKSSDNLDFQKSIDVDRVIADEDLIEQHNSGRFEEMDTKLEIGVEDGARSNEQRASTNVGKDRNYVIVLRELGWLYDGDMEEQVVAYVTMASELGWLASNWFTRPKAKMEMERVGIGDLMDISVLMEIHECGQKMGHKVDNLFLSTSAQSAGCLVMHRIYFLSMKWLLDCDPKPKVKMKCRVDCVEFYSNFSHHCNRVDCVEFMVVPIDSCRVFKGGGMTRATHMQVTGASGYVAIWLVKFLLRKGYTVKASVRNPNNAKKTQHLLALDGAKERLHLVKVDLLEEGSFDSVVDGCEGVFHTASPFFNNVTDPQAELIDPAVKGTLNVLGSCAKVPSVKRIVLTSSIAAVAYKGKPLIPETVVDEMWWSSPEYCEQMQLWYVLSKTLAEDAAWKFVKEKGIEMVAINPGMVIGPLLQPTLNESSANICKLYANCNLESLMRLLVVLSHRLSHGVVAHWFSKPRVKMKLEKIKPREAFLLGDWELVVYLGDLELVMLLGFSCSWPCSTVSNSEMEASFCKFKRELDADLDKIRRSLQDMCSTMETTDVSSGSCKLQLELPKSSDNLDFQKSIDVDRVIADEDLIEQHNSGRFEEMDTKLEIGVEDGARSNEQRASTNVGKDRNYVIVLRELGWLYDGDMEEQVVAYVTMASELGWLASNWFTRPKAKMEMERVGIGDLMDISVLMEIHECGQKMGHKVDNLFLSTSAQSAGCLVMHRIYFLSMKWLLDCDPKPKVKMKCRVDCVEFYSNFSHHCNRVDCVEFMVVPIDSCRVFKGGGMTRATHMQVTGASGYVAIWLVKFLLRKGYTVKASVRNPNNAKKTQHLLALDGAKERLHLVKVDLLEEGSFDSVVDGCEGVFHTASPFFNNVTDPQAELIDPAVKGTLNVLGSCAKVPSVKRIVLTSSIAAVAYKGKPLIPETVVDEMWWSSPEYCEQMQLWYVLSKTLAEDAAWKFVKEKGIEMVAINPGMVIGPLLQPTLNESSANICKLYANCNLESLMRLLVVLSHRLSHGVVAHWFSKPRVKMKLEKIKPREAFLLGDWELVVFLGDVELVMLLGFSCSWPCSTVSNSEMEASFCKFKRELDADLDKIRRSLQDMCSTMETTDVSSGSCKLQLELPKSSDNLDFQKSIDVDRVIADEDLIEQHNSGRFEEMDTKLEIGVEDGWLYDGDMEEQVVAYVTMASELGWLASNWFTRPKAKMEMERVGIGDLMDISVLMEIHECGQKMGHKVDNLFLSTSAQSAGSLVMHRIYFLSMKWLLDCDPKPKVKMKCRVDCVEFYSNFSHHCNRVDCVEFMVVPIDSCRVFKGGGMTRATHMQVTGASGYVAIWLVKFLLRKGYTVKASVRNPNNAKKTQHLLALDGAKERLHLVKVDLLEEGSFDSVVDGCEGVFHTASPFFNNVTDPQAELIDPAVKGTLNVLGSCAKVPSVKRIVLTSSIAAVAYKGKPLIPETVVDEMWWSSPEYCEQMQLWYVLSKTLAEDAAWKFVKEKGIEMVAINPGMLAMFYSEQF</sequence>
<organism evidence="15">
    <name type="scientific">Salvia splendens</name>
    <name type="common">Scarlet sage</name>
    <dbReference type="NCBI Taxonomy" id="180675"/>
    <lineage>
        <taxon>Eukaryota</taxon>
        <taxon>Viridiplantae</taxon>
        <taxon>Streptophyta</taxon>
        <taxon>Embryophyta</taxon>
        <taxon>Tracheophyta</taxon>
        <taxon>Spermatophyta</taxon>
        <taxon>Magnoliopsida</taxon>
        <taxon>eudicotyledons</taxon>
        <taxon>Gunneridae</taxon>
        <taxon>Pentapetalae</taxon>
        <taxon>asterids</taxon>
        <taxon>lamiids</taxon>
        <taxon>Lamiales</taxon>
        <taxon>Lamiaceae</taxon>
        <taxon>Nepetoideae</taxon>
        <taxon>Mentheae</taxon>
        <taxon>Salviinae</taxon>
        <taxon>Salvia</taxon>
        <taxon>Salvia subgen. Calosphace</taxon>
        <taxon>core Calosphace</taxon>
    </lineage>
</organism>
<dbReference type="SUPFAM" id="SSF51735">
    <property type="entry name" value="NAD(P)-binding Rossmann-fold domains"/>
    <property type="match status" value="4"/>
</dbReference>
<dbReference type="Proteomes" id="UP000298416">
    <property type="component" value="Unassembled WGS sequence"/>
</dbReference>
<dbReference type="Gene3D" id="3.40.50.720">
    <property type="entry name" value="NAD(P)-binding Rossmann-like Domain"/>
    <property type="match status" value="4"/>
</dbReference>
<dbReference type="InterPro" id="IPR036291">
    <property type="entry name" value="NAD(P)-bd_dom_sf"/>
</dbReference>
<reference evidence="15" key="1">
    <citation type="submission" date="2018-01" db="EMBL/GenBank/DDBJ databases">
        <authorList>
            <person name="Mao J.F."/>
        </authorList>
    </citation>
    <scope>NUCLEOTIDE SEQUENCE</scope>
    <source>
        <strain evidence="15">Huo1</strain>
        <tissue evidence="15">Leaf</tissue>
    </source>
</reference>
<evidence type="ECO:0000256" key="8">
    <source>
        <dbReference type="ARBA" id="ARBA00039057"/>
    </source>
</evidence>
<accession>A0A8X8YI04</accession>
<dbReference type="GO" id="GO:0009813">
    <property type="term" value="P:flavonoid biosynthetic process"/>
    <property type="evidence" value="ECO:0007669"/>
    <property type="project" value="UniProtKB-KW"/>
</dbReference>
<comment type="caution">
    <text evidence="15">The sequence shown here is derived from an EMBL/GenBank/DDBJ whole genome shotgun (WGS) entry which is preliminary data.</text>
</comment>
<evidence type="ECO:0000256" key="11">
    <source>
        <dbReference type="ARBA" id="ARBA00042831"/>
    </source>
</evidence>
<comment type="pathway">
    <text evidence="1">Pigment biosynthesis; anthocyanin biosynthesis.</text>
</comment>
<feature type="domain" description="NAD-dependent epimerase/dehydratase" evidence="14">
    <location>
        <begin position="724"/>
        <end position="929"/>
    </location>
</feature>
<evidence type="ECO:0000256" key="13">
    <source>
        <dbReference type="ARBA" id="ARBA00049132"/>
    </source>
</evidence>
<evidence type="ECO:0000256" key="10">
    <source>
        <dbReference type="ARBA" id="ARBA00042087"/>
    </source>
</evidence>
<dbReference type="Pfam" id="PF01370">
    <property type="entry name" value="Epimerase"/>
    <property type="match status" value="4"/>
</dbReference>
<dbReference type="InterPro" id="IPR050425">
    <property type="entry name" value="NAD(P)_dehydrat-like"/>
</dbReference>
<dbReference type="FunFam" id="3.40.50.720:FF:000085">
    <property type="entry name" value="Dihydroflavonol reductase"/>
    <property type="match status" value="4"/>
</dbReference>
<reference evidence="15" key="2">
    <citation type="submission" date="2020-08" db="EMBL/GenBank/DDBJ databases">
        <title>Plant Genome Project.</title>
        <authorList>
            <person name="Zhang R.-G."/>
        </authorList>
    </citation>
    <scope>NUCLEOTIDE SEQUENCE</scope>
    <source>
        <strain evidence="15">Huo1</strain>
        <tissue evidence="15">Leaf</tissue>
    </source>
</reference>
<keyword evidence="4" id="KW-0284">Flavonoid biosynthesis</keyword>
<feature type="domain" description="NAD-dependent epimerase/dehydratase" evidence="14">
    <location>
        <begin position="1812"/>
        <end position="1992"/>
    </location>
</feature>
<dbReference type="PANTHER" id="PTHR10366">
    <property type="entry name" value="NAD DEPENDENT EPIMERASE/DEHYDRATASE"/>
    <property type="match status" value="1"/>
</dbReference>
<protein>
    <recommendedName>
        <fullName evidence="9">Dihydroflavonol 4-reductase</fullName>
        <ecNumber evidence="8">1.1.1.219</ecNumber>
        <ecNumber evidence="7">1.1.1.234</ecNumber>
    </recommendedName>
    <alternativeName>
        <fullName evidence="11">Dihydrokaempferol 4-reductase</fullName>
    </alternativeName>
    <alternativeName>
        <fullName evidence="10">Flavanone 4-reductase</fullName>
    </alternativeName>
</protein>
<dbReference type="PANTHER" id="PTHR10366:SF852">
    <property type="entry name" value="CINNAMOYL-COA REDUCTASE CAD2"/>
    <property type="match status" value="1"/>
</dbReference>
<dbReference type="GO" id="GO:0045552">
    <property type="term" value="F:dihydroflavanol 4-reductase activity"/>
    <property type="evidence" value="ECO:0007669"/>
    <property type="project" value="UniProtKB-EC"/>
</dbReference>
<dbReference type="EC" id="1.1.1.219" evidence="8"/>
<evidence type="ECO:0000256" key="9">
    <source>
        <dbReference type="ARBA" id="ARBA00039963"/>
    </source>
</evidence>
<comment type="catalytic activity">
    <reaction evidence="12">
        <text>(2S)-flavan-4-ol + NADP(+) = (2S)-flavanone + NADPH + H(+)</text>
        <dbReference type="Rhea" id="RHEA:11228"/>
        <dbReference type="ChEBI" id="CHEBI:15378"/>
        <dbReference type="ChEBI" id="CHEBI:15605"/>
        <dbReference type="ChEBI" id="CHEBI:15606"/>
        <dbReference type="ChEBI" id="CHEBI:57783"/>
        <dbReference type="ChEBI" id="CHEBI:58349"/>
        <dbReference type="EC" id="1.1.1.234"/>
    </reaction>
</comment>
<name>A0A8X8YI04_SALSN</name>
<dbReference type="EMBL" id="PNBA02000003">
    <property type="protein sequence ID" value="KAG6430231.1"/>
    <property type="molecule type" value="Genomic_DNA"/>
</dbReference>
<proteinExistence type="inferred from homology"/>
<evidence type="ECO:0000256" key="7">
    <source>
        <dbReference type="ARBA" id="ARBA00039055"/>
    </source>
</evidence>
<comment type="catalytic activity">
    <reaction evidence="13">
        <text>a (2R,3S,4S)-leucoanthocyanidin + NADP(+) = a (2R,3R)-dihydroflavonol + NADPH + H(+)</text>
        <dbReference type="Rhea" id="RHEA:54444"/>
        <dbReference type="ChEBI" id="CHEBI:15378"/>
        <dbReference type="ChEBI" id="CHEBI:57783"/>
        <dbReference type="ChEBI" id="CHEBI:58349"/>
        <dbReference type="ChEBI" id="CHEBI:138176"/>
        <dbReference type="ChEBI" id="CHEBI:138188"/>
        <dbReference type="EC" id="1.1.1.219"/>
    </reaction>
</comment>
<evidence type="ECO:0000259" key="14">
    <source>
        <dbReference type="Pfam" id="PF01370"/>
    </source>
</evidence>
<evidence type="ECO:0000313" key="15">
    <source>
        <dbReference type="EMBL" id="KAG6430231.1"/>
    </source>
</evidence>
<dbReference type="InterPro" id="IPR001509">
    <property type="entry name" value="Epimerase_deHydtase"/>
</dbReference>
<comment type="function">
    <text evidence="6">Bifunctional enzyme involved in flavonoid metabolism.</text>
</comment>